<dbReference type="InterPro" id="IPR009057">
    <property type="entry name" value="Homeodomain-like_sf"/>
</dbReference>
<dbReference type="PANTHER" id="PTHR30514:SF18">
    <property type="entry name" value="RPIR-FAMILY TRANSCRIPTIONAL REGULATOR"/>
    <property type="match status" value="1"/>
</dbReference>
<dbReference type="SUPFAM" id="SSF46689">
    <property type="entry name" value="Homeodomain-like"/>
    <property type="match status" value="1"/>
</dbReference>
<dbReference type="Pfam" id="PF01380">
    <property type="entry name" value="SIS"/>
    <property type="match status" value="1"/>
</dbReference>
<dbReference type="PROSITE" id="PS51464">
    <property type="entry name" value="SIS"/>
    <property type="match status" value="1"/>
</dbReference>
<dbReference type="RefSeq" id="WP_188632898.1">
    <property type="nucleotide sequence ID" value="NZ_BMNQ01000025.1"/>
</dbReference>
<evidence type="ECO:0000313" key="6">
    <source>
        <dbReference type="EMBL" id="GGJ97062.1"/>
    </source>
</evidence>
<protein>
    <submittedName>
        <fullName evidence="6">RpiR family transcriptional regulator</fullName>
    </submittedName>
</protein>
<evidence type="ECO:0000259" key="4">
    <source>
        <dbReference type="PROSITE" id="PS51071"/>
    </source>
</evidence>
<keyword evidence="7" id="KW-1185">Reference proteome</keyword>
<evidence type="ECO:0000256" key="3">
    <source>
        <dbReference type="ARBA" id="ARBA00023163"/>
    </source>
</evidence>
<reference evidence="6" key="2">
    <citation type="submission" date="2020-09" db="EMBL/GenBank/DDBJ databases">
        <authorList>
            <person name="Sun Q."/>
            <person name="Ohkuma M."/>
        </authorList>
    </citation>
    <scope>NUCLEOTIDE SEQUENCE</scope>
    <source>
        <strain evidence="6">JCM 12580</strain>
    </source>
</reference>
<feature type="domain" description="HTH rpiR-type" evidence="4">
    <location>
        <begin position="2"/>
        <end position="78"/>
    </location>
</feature>
<keyword evidence="3" id="KW-0804">Transcription</keyword>
<accession>A0A917PWS5</accession>
<gene>
    <name evidence="6" type="ORF">GCM10007063_19340</name>
</gene>
<dbReference type="PANTHER" id="PTHR30514">
    <property type="entry name" value="GLUCOKINASE"/>
    <property type="match status" value="1"/>
</dbReference>
<dbReference type="GO" id="GO:0097367">
    <property type="term" value="F:carbohydrate derivative binding"/>
    <property type="evidence" value="ECO:0007669"/>
    <property type="project" value="InterPro"/>
</dbReference>
<evidence type="ECO:0000313" key="7">
    <source>
        <dbReference type="Proteomes" id="UP000658382"/>
    </source>
</evidence>
<dbReference type="Proteomes" id="UP000658382">
    <property type="component" value="Unassembled WGS sequence"/>
</dbReference>
<dbReference type="InterPro" id="IPR036388">
    <property type="entry name" value="WH-like_DNA-bd_sf"/>
</dbReference>
<dbReference type="Gene3D" id="1.10.10.10">
    <property type="entry name" value="Winged helix-like DNA-binding domain superfamily/Winged helix DNA-binding domain"/>
    <property type="match status" value="1"/>
</dbReference>
<dbReference type="GO" id="GO:1901135">
    <property type="term" value="P:carbohydrate derivative metabolic process"/>
    <property type="evidence" value="ECO:0007669"/>
    <property type="project" value="InterPro"/>
</dbReference>
<dbReference type="Gene3D" id="3.40.50.10490">
    <property type="entry name" value="Glucose-6-phosphate isomerase like protein, domain 1"/>
    <property type="match status" value="1"/>
</dbReference>
<dbReference type="Pfam" id="PF01418">
    <property type="entry name" value="HTH_6"/>
    <property type="match status" value="1"/>
</dbReference>
<proteinExistence type="predicted"/>
<dbReference type="InterPro" id="IPR047640">
    <property type="entry name" value="RpiR-like"/>
</dbReference>
<evidence type="ECO:0000259" key="5">
    <source>
        <dbReference type="PROSITE" id="PS51464"/>
    </source>
</evidence>
<evidence type="ECO:0000256" key="2">
    <source>
        <dbReference type="ARBA" id="ARBA00023125"/>
    </source>
</evidence>
<dbReference type="InterPro" id="IPR000281">
    <property type="entry name" value="HTH_RpiR"/>
</dbReference>
<evidence type="ECO:0000256" key="1">
    <source>
        <dbReference type="ARBA" id="ARBA00023015"/>
    </source>
</evidence>
<comment type="caution">
    <text evidence="6">The sequence shown here is derived from an EMBL/GenBank/DDBJ whole genome shotgun (WGS) entry which is preliminary data.</text>
</comment>
<keyword evidence="2" id="KW-0238">DNA-binding</keyword>
<dbReference type="GO" id="GO:0003700">
    <property type="term" value="F:DNA-binding transcription factor activity"/>
    <property type="evidence" value="ECO:0007669"/>
    <property type="project" value="InterPro"/>
</dbReference>
<dbReference type="SUPFAM" id="SSF53697">
    <property type="entry name" value="SIS domain"/>
    <property type="match status" value="1"/>
</dbReference>
<dbReference type="InterPro" id="IPR001347">
    <property type="entry name" value="SIS_dom"/>
</dbReference>
<dbReference type="AlphaFoldDB" id="A0A917PWS5"/>
<name>A0A917PWS5_9BACI</name>
<feature type="domain" description="SIS" evidence="5">
    <location>
        <begin position="126"/>
        <end position="267"/>
    </location>
</feature>
<dbReference type="CDD" id="cd05013">
    <property type="entry name" value="SIS_RpiR"/>
    <property type="match status" value="1"/>
</dbReference>
<keyword evidence="1" id="KW-0805">Transcription regulation</keyword>
<sequence>MEEIYQKISSKQHAFSKQLLKIASYIHDDPKLFAMNSAEEVGKKMGVSESTVIRFCQKLGYSGYRALQADIQHQLFERSTLTEFIGQKSETYGGQASNSVKALMANDLQAIQQTMDRLSEAKLETAVATLASSDQTLVAGVRSSHALASWFAFALDLILGKTRVYQPHVDDVLLRISELTTKSVVVVFSFHRYAKDTIHLAKLAKQQGAFVMAFTDSPAAPVTKYASLTLPVQLQAKSTLDVAPTVMSITNSIISAISLENADQFQKRAARFDAIDGQDFFATSKNIN</sequence>
<dbReference type="GO" id="GO:0003677">
    <property type="term" value="F:DNA binding"/>
    <property type="evidence" value="ECO:0007669"/>
    <property type="project" value="UniProtKB-KW"/>
</dbReference>
<dbReference type="EMBL" id="BMNQ01000025">
    <property type="protein sequence ID" value="GGJ97062.1"/>
    <property type="molecule type" value="Genomic_DNA"/>
</dbReference>
<dbReference type="InterPro" id="IPR035472">
    <property type="entry name" value="RpiR-like_SIS"/>
</dbReference>
<dbReference type="InterPro" id="IPR046348">
    <property type="entry name" value="SIS_dom_sf"/>
</dbReference>
<reference evidence="6" key="1">
    <citation type="journal article" date="2014" name="Int. J. Syst. Evol. Microbiol.">
        <title>Complete genome sequence of Corynebacterium casei LMG S-19264T (=DSM 44701T), isolated from a smear-ripened cheese.</title>
        <authorList>
            <consortium name="US DOE Joint Genome Institute (JGI-PGF)"/>
            <person name="Walter F."/>
            <person name="Albersmeier A."/>
            <person name="Kalinowski J."/>
            <person name="Ruckert C."/>
        </authorList>
    </citation>
    <scope>NUCLEOTIDE SEQUENCE</scope>
    <source>
        <strain evidence="6">JCM 12580</strain>
    </source>
</reference>
<dbReference type="PROSITE" id="PS51071">
    <property type="entry name" value="HTH_RPIR"/>
    <property type="match status" value="1"/>
</dbReference>
<organism evidence="6 7">
    <name type="scientific">Lentibacillus kapialis</name>
    <dbReference type="NCBI Taxonomy" id="340214"/>
    <lineage>
        <taxon>Bacteria</taxon>
        <taxon>Bacillati</taxon>
        <taxon>Bacillota</taxon>
        <taxon>Bacilli</taxon>
        <taxon>Bacillales</taxon>
        <taxon>Bacillaceae</taxon>
        <taxon>Lentibacillus</taxon>
    </lineage>
</organism>